<dbReference type="InterPro" id="IPR000873">
    <property type="entry name" value="AMP-dep_synth/lig_dom"/>
</dbReference>
<keyword evidence="6" id="KW-1133">Transmembrane helix</keyword>
<dbReference type="CDD" id="cd05966">
    <property type="entry name" value="ACS"/>
    <property type="match status" value="1"/>
</dbReference>
<evidence type="ECO:0000256" key="6">
    <source>
        <dbReference type="SAM" id="Phobius"/>
    </source>
</evidence>
<keyword evidence="11" id="KW-1185">Reference proteome</keyword>
<dbReference type="Pfam" id="PF00501">
    <property type="entry name" value="AMP-binding"/>
    <property type="match status" value="1"/>
</dbReference>
<proteinExistence type="inferred from homology"/>
<dbReference type="InterPro" id="IPR020845">
    <property type="entry name" value="AMP-binding_CS"/>
</dbReference>
<dbReference type="Proteomes" id="UP001168821">
    <property type="component" value="Unassembled WGS sequence"/>
</dbReference>
<dbReference type="PROSITE" id="PS00455">
    <property type="entry name" value="AMP_BINDING"/>
    <property type="match status" value="1"/>
</dbReference>
<feature type="domain" description="AMP-dependent synthetase/ligase" evidence="7">
    <location>
        <begin position="90"/>
        <end position="478"/>
    </location>
</feature>
<keyword evidence="3 5" id="KW-0547">Nucleotide-binding</keyword>
<evidence type="ECO:0000256" key="3">
    <source>
        <dbReference type="ARBA" id="ARBA00022741"/>
    </source>
</evidence>
<gene>
    <name evidence="10" type="ORF">Zmor_004148</name>
</gene>
<feature type="transmembrane region" description="Helical" evidence="6">
    <location>
        <begin position="138"/>
        <end position="160"/>
    </location>
</feature>
<keyword evidence="6" id="KW-0812">Transmembrane</keyword>
<dbReference type="NCBIfam" id="NF001208">
    <property type="entry name" value="PRK00174.1"/>
    <property type="match status" value="1"/>
</dbReference>
<dbReference type="EC" id="6.2.1.1" evidence="5"/>
<dbReference type="Pfam" id="PF16177">
    <property type="entry name" value="ACAS_N"/>
    <property type="match status" value="1"/>
</dbReference>
<evidence type="ECO:0000259" key="7">
    <source>
        <dbReference type="Pfam" id="PF00501"/>
    </source>
</evidence>
<dbReference type="GO" id="GO:0005524">
    <property type="term" value="F:ATP binding"/>
    <property type="evidence" value="ECO:0007669"/>
    <property type="project" value="UniProtKB-UniRule"/>
</dbReference>
<dbReference type="Gene3D" id="3.30.300.30">
    <property type="match status" value="1"/>
</dbReference>
<protein>
    <recommendedName>
        <fullName evidence="5">Acetyl-coenzyme A synthetase</fullName>
        <ecNumber evidence="5">6.2.1.1</ecNumber>
    </recommendedName>
</protein>
<evidence type="ECO:0000256" key="2">
    <source>
        <dbReference type="ARBA" id="ARBA00022598"/>
    </source>
</evidence>
<reference evidence="10" key="1">
    <citation type="journal article" date="2023" name="G3 (Bethesda)">
        <title>Whole genome assemblies of Zophobas morio and Tenebrio molitor.</title>
        <authorList>
            <person name="Kaur S."/>
            <person name="Stinson S.A."/>
            <person name="diCenzo G.C."/>
        </authorList>
    </citation>
    <scope>NUCLEOTIDE SEQUENCE</scope>
    <source>
        <strain evidence="10">QUZm001</strain>
    </source>
</reference>
<accession>A0AA38HJC2</accession>
<dbReference type="Pfam" id="PF13193">
    <property type="entry name" value="AMP-binding_C"/>
    <property type="match status" value="1"/>
</dbReference>
<feature type="domain" description="Acetyl-coenzyme A synthetase N-terminal" evidence="9">
    <location>
        <begin position="24"/>
        <end position="83"/>
    </location>
</feature>
<sequence>MDTVVDVPFRLLNRKAHINSIESYRAMHTRSIKDPEKFWGEVASEFYWNISWKRVLSYNFNVRNGPIFIKWFEGGKTNICYNALDRHIQEGKGERVAFYFEGNEPNTFTSYTYRLLLQKVCKFSNALLKIGVKKGDRVIIYMPMIIELIIAVLGCARIGAVHSVVFGGFSSEALAIRIVDAGAECIITADGILRGPKQIPLIPIVQKAIGICKDNNLVVSKVILKNWVGFKAEDEKFISWDNLVDTCKSECSVEWLDSEDPLFLLYTSGSTGTPKGVLHSIAGYMVYASLTHRYAFDYHEGDVFWCTADIGWITGHTYTIYGPLLNGATSILFEGIPTYPDGGRFWSICEKYAVTQFYTAPTAIRSLMGLDSHFLEKHDLSSLRVLGTVGESINSEAWLWYYKAVGKQKCAVVDTYWQTETGGLMVSPLPGAAPAKPGSCALPFFGVQVQVLNPDGTPAAAGQEGCIVFDRPWPGIMRTIFKDHNRFEKSYFSVFPGHYTAGDSGFFDEDGYLWVVGRIDDVMSVSGHRIGASEVENAIALNKDIAEVAAVGIDHEVKGQSIWVFCVLRPQGTLNEGEIILYSVPNLKLKLAMVELTNDLKLKVRQQVGAFATPERIVVVESLPKTRSGKIMRRLLRDIFSRVKKQKLGDCSTVSEPQVIKNLVKQAMTLQL</sequence>
<organism evidence="10 11">
    <name type="scientific">Zophobas morio</name>
    <dbReference type="NCBI Taxonomy" id="2755281"/>
    <lineage>
        <taxon>Eukaryota</taxon>
        <taxon>Metazoa</taxon>
        <taxon>Ecdysozoa</taxon>
        <taxon>Arthropoda</taxon>
        <taxon>Hexapoda</taxon>
        <taxon>Insecta</taxon>
        <taxon>Pterygota</taxon>
        <taxon>Neoptera</taxon>
        <taxon>Endopterygota</taxon>
        <taxon>Coleoptera</taxon>
        <taxon>Polyphaga</taxon>
        <taxon>Cucujiformia</taxon>
        <taxon>Tenebrionidae</taxon>
        <taxon>Zophobas</taxon>
    </lineage>
</organism>
<evidence type="ECO:0000256" key="5">
    <source>
        <dbReference type="RuleBase" id="RU361147"/>
    </source>
</evidence>
<dbReference type="InterPro" id="IPR011904">
    <property type="entry name" value="Ac_CoA_lig"/>
</dbReference>
<dbReference type="InterPro" id="IPR025110">
    <property type="entry name" value="AMP-bd_C"/>
</dbReference>
<dbReference type="GO" id="GO:0003987">
    <property type="term" value="F:acetate-CoA ligase activity"/>
    <property type="evidence" value="ECO:0007669"/>
    <property type="project" value="UniProtKB-UniRule"/>
</dbReference>
<evidence type="ECO:0000313" key="10">
    <source>
        <dbReference type="EMBL" id="KAJ3626910.1"/>
    </source>
</evidence>
<dbReference type="EMBL" id="JALNTZ010001274">
    <property type="protein sequence ID" value="KAJ3626910.1"/>
    <property type="molecule type" value="Genomic_DNA"/>
</dbReference>
<feature type="domain" description="AMP-binding enzyme C-terminal" evidence="8">
    <location>
        <begin position="534"/>
        <end position="630"/>
    </location>
</feature>
<dbReference type="NCBIfam" id="TIGR02188">
    <property type="entry name" value="Ac_CoA_lig_AcsA"/>
    <property type="match status" value="1"/>
</dbReference>
<dbReference type="AlphaFoldDB" id="A0AA38HJC2"/>
<dbReference type="SUPFAM" id="SSF56801">
    <property type="entry name" value="Acetyl-CoA synthetase-like"/>
    <property type="match status" value="1"/>
</dbReference>
<evidence type="ECO:0000259" key="9">
    <source>
        <dbReference type="Pfam" id="PF16177"/>
    </source>
</evidence>
<comment type="catalytic activity">
    <reaction evidence="5">
        <text>acetate + ATP + CoA = acetyl-CoA + AMP + diphosphate</text>
        <dbReference type="Rhea" id="RHEA:23176"/>
        <dbReference type="ChEBI" id="CHEBI:30089"/>
        <dbReference type="ChEBI" id="CHEBI:30616"/>
        <dbReference type="ChEBI" id="CHEBI:33019"/>
        <dbReference type="ChEBI" id="CHEBI:57287"/>
        <dbReference type="ChEBI" id="CHEBI:57288"/>
        <dbReference type="ChEBI" id="CHEBI:456215"/>
        <dbReference type="EC" id="6.2.1.1"/>
    </reaction>
</comment>
<keyword evidence="2 5" id="KW-0436">Ligase</keyword>
<evidence type="ECO:0000259" key="8">
    <source>
        <dbReference type="Pfam" id="PF13193"/>
    </source>
</evidence>
<dbReference type="GO" id="GO:0019427">
    <property type="term" value="P:acetyl-CoA biosynthetic process from acetate"/>
    <property type="evidence" value="ECO:0007669"/>
    <property type="project" value="InterPro"/>
</dbReference>
<dbReference type="InterPro" id="IPR045851">
    <property type="entry name" value="AMP-bd_C_sf"/>
</dbReference>
<comment type="similarity">
    <text evidence="1 5">Belongs to the ATP-dependent AMP-binding enzyme family.</text>
</comment>
<evidence type="ECO:0000256" key="4">
    <source>
        <dbReference type="ARBA" id="ARBA00022840"/>
    </source>
</evidence>
<keyword evidence="6" id="KW-0472">Membrane</keyword>
<dbReference type="GO" id="GO:0016208">
    <property type="term" value="F:AMP binding"/>
    <property type="evidence" value="ECO:0007669"/>
    <property type="project" value="InterPro"/>
</dbReference>
<dbReference type="PANTHER" id="PTHR24095">
    <property type="entry name" value="ACETYL-COENZYME A SYNTHETASE"/>
    <property type="match status" value="1"/>
</dbReference>
<dbReference type="InterPro" id="IPR042099">
    <property type="entry name" value="ANL_N_sf"/>
</dbReference>
<dbReference type="InterPro" id="IPR032387">
    <property type="entry name" value="ACAS_N"/>
</dbReference>
<comment type="caution">
    <text evidence="10">The sequence shown here is derived from an EMBL/GenBank/DDBJ whole genome shotgun (WGS) entry which is preliminary data.</text>
</comment>
<dbReference type="FunFam" id="3.40.50.12780:FF:000001">
    <property type="entry name" value="Acetyl-coenzyme A synthetase"/>
    <property type="match status" value="1"/>
</dbReference>
<keyword evidence="4 5" id="KW-0067">ATP-binding</keyword>
<dbReference type="PANTHER" id="PTHR24095:SF14">
    <property type="entry name" value="ACETYL-COENZYME A SYNTHETASE 1"/>
    <property type="match status" value="1"/>
</dbReference>
<name>A0AA38HJC2_9CUCU</name>
<evidence type="ECO:0000256" key="1">
    <source>
        <dbReference type="ARBA" id="ARBA00006432"/>
    </source>
</evidence>
<evidence type="ECO:0000313" key="11">
    <source>
        <dbReference type="Proteomes" id="UP001168821"/>
    </source>
</evidence>
<dbReference type="Gene3D" id="3.40.50.12780">
    <property type="entry name" value="N-terminal domain of ligase-like"/>
    <property type="match status" value="1"/>
</dbReference>